<feature type="region of interest" description="Disordered" evidence="1">
    <location>
        <begin position="120"/>
        <end position="162"/>
    </location>
</feature>
<accession>A0ABQ6JLM0</accession>
<dbReference type="EMBL" id="BSUZ01000001">
    <property type="protein sequence ID" value="GMA89156.1"/>
    <property type="molecule type" value="Genomic_DNA"/>
</dbReference>
<dbReference type="Proteomes" id="UP001157017">
    <property type="component" value="Unassembled WGS sequence"/>
</dbReference>
<reference evidence="3" key="1">
    <citation type="journal article" date="2019" name="Int. J. Syst. Evol. Microbiol.">
        <title>The Global Catalogue of Microorganisms (GCM) 10K type strain sequencing project: providing services to taxonomists for standard genome sequencing and annotation.</title>
        <authorList>
            <consortium name="The Broad Institute Genomics Platform"/>
            <consortium name="The Broad Institute Genome Sequencing Center for Infectious Disease"/>
            <person name="Wu L."/>
            <person name="Ma J."/>
        </authorList>
    </citation>
    <scope>NUCLEOTIDE SEQUENCE [LARGE SCALE GENOMIC DNA]</scope>
    <source>
        <strain evidence="3">NBRC 108730</strain>
    </source>
</reference>
<keyword evidence="3" id="KW-1185">Reference proteome</keyword>
<evidence type="ECO:0000313" key="3">
    <source>
        <dbReference type="Proteomes" id="UP001157017"/>
    </source>
</evidence>
<proteinExistence type="predicted"/>
<sequence>MTKQQYRLVTRSDFDGLVCAVLLKALGLIDDILFVHPKDVQDGAVEVTSRDILTNLPYAEGAHVVFDHHHSETLRTGGTAPNHVIDPDAPSAARVVYDFYGGADAFPQVSDELMRAVDQADSAQYEPGRRARPAGLDAAQLPDGQPHGPRPVPRLPHLELPA</sequence>
<name>A0ABQ6JLM0_9ACTN</name>
<evidence type="ECO:0000256" key="1">
    <source>
        <dbReference type="SAM" id="MobiDB-lite"/>
    </source>
</evidence>
<protein>
    <recommendedName>
        <fullName evidence="4">Exopolyphosphatase</fullName>
    </recommendedName>
</protein>
<gene>
    <name evidence="2" type="ORF">GCM10025868_44060</name>
</gene>
<evidence type="ECO:0000313" key="2">
    <source>
        <dbReference type="EMBL" id="GMA89156.1"/>
    </source>
</evidence>
<evidence type="ECO:0008006" key="4">
    <source>
        <dbReference type="Google" id="ProtNLM"/>
    </source>
</evidence>
<organism evidence="2 3">
    <name type="scientific">Angustibacter aerolatus</name>
    <dbReference type="NCBI Taxonomy" id="1162965"/>
    <lineage>
        <taxon>Bacteria</taxon>
        <taxon>Bacillati</taxon>
        <taxon>Actinomycetota</taxon>
        <taxon>Actinomycetes</taxon>
        <taxon>Kineosporiales</taxon>
        <taxon>Kineosporiaceae</taxon>
    </lineage>
</organism>
<comment type="caution">
    <text evidence="2">The sequence shown here is derived from an EMBL/GenBank/DDBJ whole genome shotgun (WGS) entry which is preliminary data.</text>
</comment>